<keyword evidence="3" id="KW-0547">Nucleotide-binding</keyword>
<organism evidence="6 7">
    <name type="scientific">Corynebacterium mastitidis</name>
    <dbReference type="NCBI Taxonomy" id="161890"/>
    <lineage>
        <taxon>Bacteria</taxon>
        <taxon>Bacillati</taxon>
        <taxon>Actinomycetota</taxon>
        <taxon>Actinomycetes</taxon>
        <taxon>Mycobacteriales</taxon>
        <taxon>Corynebacteriaceae</taxon>
        <taxon>Corynebacterium</taxon>
    </lineage>
</organism>
<dbReference type="Gene3D" id="3.40.50.300">
    <property type="entry name" value="P-loop containing nucleotide triphosphate hydrolases"/>
    <property type="match status" value="1"/>
</dbReference>
<dbReference type="Pfam" id="PF00005">
    <property type="entry name" value="ABC_tran"/>
    <property type="match status" value="1"/>
</dbReference>
<dbReference type="PROSITE" id="PS50893">
    <property type="entry name" value="ABC_TRANSPORTER_2"/>
    <property type="match status" value="1"/>
</dbReference>
<dbReference type="SUPFAM" id="SSF52540">
    <property type="entry name" value="P-loop containing nucleoside triphosphate hydrolases"/>
    <property type="match status" value="1"/>
</dbReference>
<evidence type="ECO:0000313" key="6">
    <source>
        <dbReference type="EMBL" id="PKF68389.1"/>
    </source>
</evidence>
<accession>A0A2N0X6S1</accession>
<dbReference type="RefSeq" id="WP_101173831.1">
    <property type="nucleotide sequence ID" value="NZ_JBBMMG010000024.1"/>
</dbReference>
<dbReference type="EMBL" id="PJAF01000019">
    <property type="protein sequence ID" value="PKF68389.1"/>
    <property type="molecule type" value="Genomic_DNA"/>
</dbReference>
<reference evidence="6 7" key="1">
    <citation type="submission" date="2017-12" db="EMBL/GenBank/DDBJ databases">
        <title>Corynebacterium mastitidis 16-1433 Genome.</title>
        <authorList>
            <person name="Gulvik C.A."/>
        </authorList>
    </citation>
    <scope>NUCLEOTIDE SEQUENCE [LARGE SCALE GENOMIC DNA]</scope>
    <source>
        <strain evidence="6 7">16-1433</strain>
    </source>
</reference>
<keyword evidence="2" id="KW-0813">Transport</keyword>
<dbReference type="STRING" id="1121365.GCA_000375365_00645"/>
<evidence type="ECO:0000256" key="2">
    <source>
        <dbReference type="ARBA" id="ARBA00022448"/>
    </source>
</evidence>
<dbReference type="AlphaFoldDB" id="A0A2N0X6S1"/>
<name>A0A2N0X6S1_9CORY</name>
<evidence type="ECO:0000259" key="5">
    <source>
        <dbReference type="PROSITE" id="PS50893"/>
    </source>
</evidence>
<dbReference type="InterPro" id="IPR003439">
    <property type="entry name" value="ABC_transporter-like_ATP-bd"/>
</dbReference>
<protein>
    <submittedName>
        <fullName evidence="6">Export ABC transporter ATP-binding protein</fullName>
    </submittedName>
</protein>
<dbReference type="PANTHER" id="PTHR43335:SF4">
    <property type="entry name" value="ABC TRANSPORTER, ATP-BINDING PROTEIN"/>
    <property type="match status" value="1"/>
</dbReference>
<evidence type="ECO:0000313" key="7">
    <source>
        <dbReference type="Proteomes" id="UP000233249"/>
    </source>
</evidence>
<sequence>MIEVRGLTKKYGATLAVDDLSFSVRPGAITGFLGPNGAGKSTTMRMILGLDRPSAGSATIDGRPYAELEHPLRQVGALLDAKAVHPNRSAASHLRWIAAANGIPRSRVDEVLGVVGLSNVAGKKAGGFSLGMGQRLGLAAALLGDPHTLILDEPVNGLDPEGIRWVRTFLRAFAEQGRSVLVSSHLLSEMALTADHLVVIGQGRLIADTPTADFVREHSGSSVLVRAARPEGLEALEGALRAALHPVTRGTDPEGRARLTVQQADTDEVGRIAFAAGVQLAELAEQTASLEDAFIDSTGAAVQYRTGGAEEK</sequence>
<dbReference type="Proteomes" id="UP000233249">
    <property type="component" value="Unassembled WGS sequence"/>
</dbReference>
<comment type="caution">
    <text evidence="6">The sequence shown here is derived from an EMBL/GenBank/DDBJ whole genome shotgun (WGS) entry which is preliminary data.</text>
</comment>
<evidence type="ECO:0000256" key="1">
    <source>
        <dbReference type="ARBA" id="ARBA00005417"/>
    </source>
</evidence>
<comment type="similarity">
    <text evidence="1">Belongs to the ABC transporter superfamily.</text>
</comment>
<dbReference type="GO" id="GO:0005524">
    <property type="term" value="F:ATP binding"/>
    <property type="evidence" value="ECO:0007669"/>
    <property type="project" value="UniProtKB-KW"/>
</dbReference>
<evidence type="ECO:0000256" key="3">
    <source>
        <dbReference type="ARBA" id="ARBA00022741"/>
    </source>
</evidence>
<dbReference type="GO" id="GO:0016887">
    <property type="term" value="F:ATP hydrolysis activity"/>
    <property type="evidence" value="ECO:0007669"/>
    <property type="project" value="InterPro"/>
</dbReference>
<feature type="domain" description="ABC transporter" evidence="5">
    <location>
        <begin position="2"/>
        <end position="227"/>
    </location>
</feature>
<dbReference type="InterPro" id="IPR027417">
    <property type="entry name" value="P-loop_NTPase"/>
</dbReference>
<evidence type="ECO:0000256" key="4">
    <source>
        <dbReference type="ARBA" id="ARBA00022840"/>
    </source>
</evidence>
<dbReference type="SMART" id="SM00382">
    <property type="entry name" value="AAA"/>
    <property type="match status" value="1"/>
</dbReference>
<keyword evidence="4 6" id="KW-0067">ATP-binding</keyword>
<dbReference type="InterPro" id="IPR003593">
    <property type="entry name" value="AAA+_ATPase"/>
</dbReference>
<dbReference type="OrthoDB" id="9804819at2"/>
<dbReference type="CDD" id="cd03268">
    <property type="entry name" value="ABC_BcrA_bacitracin_resist"/>
    <property type="match status" value="1"/>
</dbReference>
<gene>
    <name evidence="6" type="ORF">CXB45_07110</name>
</gene>
<proteinExistence type="inferred from homology"/>
<dbReference type="PANTHER" id="PTHR43335">
    <property type="entry name" value="ABC TRANSPORTER, ATP-BINDING PROTEIN"/>
    <property type="match status" value="1"/>
</dbReference>